<name>A0ABS9VQ14_9SPHN</name>
<dbReference type="Pfam" id="PF13759">
    <property type="entry name" value="2OG-FeII_Oxy_5"/>
    <property type="match status" value="1"/>
</dbReference>
<keyword evidence="3" id="KW-1185">Reference proteome</keyword>
<dbReference type="InterPro" id="IPR012668">
    <property type="entry name" value="CHP02466"/>
</dbReference>
<organism evidence="2 3">
    <name type="scientific">Sphingomonas telluris</name>
    <dbReference type="NCBI Taxonomy" id="2907998"/>
    <lineage>
        <taxon>Bacteria</taxon>
        <taxon>Pseudomonadati</taxon>
        <taxon>Pseudomonadota</taxon>
        <taxon>Alphaproteobacteria</taxon>
        <taxon>Sphingomonadales</taxon>
        <taxon>Sphingomonadaceae</taxon>
        <taxon>Sphingomonas</taxon>
    </lineage>
</organism>
<protein>
    <submittedName>
        <fullName evidence="2">2OG-Fe(II) oxygenase</fullName>
    </submittedName>
</protein>
<accession>A0ABS9VQ14</accession>
<proteinExistence type="predicted"/>
<keyword evidence="1" id="KW-0802">TPR repeat</keyword>
<reference evidence="2 3" key="1">
    <citation type="submission" date="2022-03" db="EMBL/GenBank/DDBJ databases">
        <authorList>
            <person name="Jo J.-H."/>
            <person name="Im W.-T."/>
        </authorList>
    </citation>
    <scope>NUCLEOTIDE SEQUENCE [LARGE SCALE GENOMIC DNA]</scope>
    <source>
        <strain evidence="2 3">SM33</strain>
    </source>
</reference>
<dbReference type="InterPro" id="IPR011990">
    <property type="entry name" value="TPR-like_helical_dom_sf"/>
</dbReference>
<dbReference type="Proteomes" id="UP001203058">
    <property type="component" value="Unassembled WGS sequence"/>
</dbReference>
<dbReference type="SUPFAM" id="SSF48452">
    <property type="entry name" value="TPR-like"/>
    <property type="match status" value="1"/>
</dbReference>
<dbReference type="PROSITE" id="PS50005">
    <property type="entry name" value="TPR"/>
    <property type="match status" value="1"/>
</dbReference>
<dbReference type="EMBL" id="JAKZHW010000002">
    <property type="protein sequence ID" value="MCH8617070.1"/>
    <property type="molecule type" value="Genomic_DNA"/>
</dbReference>
<dbReference type="Gene3D" id="1.25.40.10">
    <property type="entry name" value="Tetratricopeptide repeat domain"/>
    <property type="match status" value="1"/>
</dbReference>
<gene>
    <name evidence="2" type="ORF">LZ016_13295</name>
</gene>
<dbReference type="InterPro" id="IPR019734">
    <property type="entry name" value="TPR_rpt"/>
</dbReference>
<evidence type="ECO:0000256" key="1">
    <source>
        <dbReference type="PROSITE-ProRule" id="PRU00339"/>
    </source>
</evidence>
<evidence type="ECO:0000313" key="2">
    <source>
        <dbReference type="EMBL" id="MCH8617070.1"/>
    </source>
</evidence>
<evidence type="ECO:0000313" key="3">
    <source>
        <dbReference type="Proteomes" id="UP001203058"/>
    </source>
</evidence>
<feature type="repeat" description="TPR" evidence="1">
    <location>
        <begin position="50"/>
        <end position="83"/>
    </location>
</feature>
<comment type="caution">
    <text evidence="2">The sequence shown here is derived from an EMBL/GenBank/DDBJ whole genome shotgun (WGS) entry which is preliminary data.</text>
</comment>
<dbReference type="RefSeq" id="WP_241447943.1">
    <property type="nucleotide sequence ID" value="NZ_JAKZHW010000002.1"/>
</dbReference>
<dbReference type="Gene3D" id="2.60.120.620">
    <property type="entry name" value="q2cbj1_9rhob like domain"/>
    <property type="match status" value="1"/>
</dbReference>
<sequence length="503" mass="54012">MSFTNALAIVSSRPTDVAALEQLASAALDAGEEDRALPLLARAVAQRQSARLWQWKGLLERALDEHEDALVSLSEAARLDPQDASIAHGLARTALEAGVPAETLFERARALAPVDGSVLIGLAAARAAAGHGEQGAQELEAILAEVPLWLDGQLQLAQLRSTLGAGPRAIEAVERALAATPQQPQLWQLLFDLHAKREDFAALLAAVERSKQAGAPRTLTRVFEAVASGELGMTEQADRLYAEVDANGGAGIAMWRVRHLLRSGRPEEAKPIIDAEMGGPGAAVTWPYAASAWRMTGDPRSDWLDGASKLVSAADLTPDLPPIEQLAATLRALHIAKGEYLDQSVRGGTQTDGPLFSRVDPVIRALRSAVVRAVEKHVAQLPPPDSRHPLLASRRDRRIRFAGSWSVRLRDAGFHTSHVHPQGWISSALYVALPEEKPGGDPHAGWLQLGAPPADLRTGLEPLRLIKPEPGKLVLFPSWMWHGTVPFAAGERLTVAFDVAPPR</sequence>